<dbReference type="AlphaFoldDB" id="A0A840E8V7"/>
<dbReference type="EMBL" id="JACIFF010000008">
    <property type="protein sequence ID" value="MBB4080373.1"/>
    <property type="molecule type" value="Genomic_DNA"/>
</dbReference>
<dbReference type="PANTHER" id="PTHR43115:SF4">
    <property type="entry name" value="DEHYDROGENASE_REDUCTASE SDR FAMILY MEMBER 11"/>
    <property type="match status" value="1"/>
</dbReference>
<sequence length="247" mass="26636">MNLSGKVAIITGASSGIGEATAKKLAADGAKVVLAARRAARLNDLKQEIEKAGGSALVVETDVTKSKDVKQLVQRAKEAFGPCNILINNAGIMPLSYMKNVHVDEWLKMVDVNVNGVLHCLAETLPDMVERKSGHIINISSVAGREVMMGSAVYSATKFAVRALSDGLRQELAPKHNIRVTCIEPGAVATELTETITDDELMEDIKGFFENLEFLNSEDIANAIHYAITQPDSVHINELQIRPTSQG</sequence>
<dbReference type="InterPro" id="IPR057326">
    <property type="entry name" value="KR_dom"/>
</dbReference>
<dbReference type="InterPro" id="IPR036291">
    <property type="entry name" value="NAD(P)-bd_dom_sf"/>
</dbReference>
<evidence type="ECO:0000256" key="2">
    <source>
        <dbReference type="ARBA" id="ARBA00023002"/>
    </source>
</evidence>
<organism evidence="5 6">
    <name type="scientific">Neolewinella aquimaris</name>
    <dbReference type="NCBI Taxonomy" id="1835722"/>
    <lineage>
        <taxon>Bacteria</taxon>
        <taxon>Pseudomonadati</taxon>
        <taxon>Bacteroidota</taxon>
        <taxon>Saprospiria</taxon>
        <taxon>Saprospirales</taxon>
        <taxon>Lewinellaceae</taxon>
        <taxon>Neolewinella</taxon>
    </lineage>
</organism>
<dbReference type="PANTHER" id="PTHR43115">
    <property type="entry name" value="DEHYDROGENASE/REDUCTASE SDR FAMILY MEMBER 11"/>
    <property type="match status" value="1"/>
</dbReference>
<proteinExistence type="inferred from homology"/>
<keyword evidence="2" id="KW-0560">Oxidoreductase</keyword>
<dbReference type="Pfam" id="PF00106">
    <property type="entry name" value="adh_short"/>
    <property type="match status" value="1"/>
</dbReference>
<comment type="similarity">
    <text evidence="1 3">Belongs to the short-chain dehydrogenases/reductases (SDR) family.</text>
</comment>
<evidence type="ECO:0000256" key="1">
    <source>
        <dbReference type="ARBA" id="ARBA00006484"/>
    </source>
</evidence>
<comment type="caution">
    <text evidence="5">The sequence shown here is derived from an EMBL/GenBank/DDBJ whole genome shotgun (WGS) entry which is preliminary data.</text>
</comment>
<dbReference type="InterPro" id="IPR020904">
    <property type="entry name" value="Sc_DH/Rdtase_CS"/>
</dbReference>
<evidence type="ECO:0000256" key="3">
    <source>
        <dbReference type="RuleBase" id="RU000363"/>
    </source>
</evidence>
<dbReference type="FunFam" id="3.40.50.720:FF:000047">
    <property type="entry name" value="NADP-dependent L-serine/L-allo-threonine dehydrogenase"/>
    <property type="match status" value="1"/>
</dbReference>
<evidence type="ECO:0000259" key="4">
    <source>
        <dbReference type="SMART" id="SM00822"/>
    </source>
</evidence>
<dbReference type="InterPro" id="IPR002347">
    <property type="entry name" value="SDR_fam"/>
</dbReference>
<keyword evidence="6" id="KW-1185">Reference proteome</keyword>
<dbReference type="Proteomes" id="UP000576209">
    <property type="component" value="Unassembled WGS sequence"/>
</dbReference>
<dbReference type="PRINTS" id="PR00080">
    <property type="entry name" value="SDRFAMILY"/>
</dbReference>
<evidence type="ECO:0000313" key="5">
    <source>
        <dbReference type="EMBL" id="MBB4080373.1"/>
    </source>
</evidence>
<reference evidence="5 6" key="1">
    <citation type="submission" date="2020-08" db="EMBL/GenBank/DDBJ databases">
        <title>Genomic Encyclopedia of Type Strains, Phase IV (KMG-IV): sequencing the most valuable type-strain genomes for metagenomic binning, comparative biology and taxonomic classification.</title>
        <authorList>
            <person name="Goeker M."/>
        </authorList>
    </citation>
    <scope>NUCLEOTIDE SEQUENCE [LARGE SCALE GENOMIC DNA]</scope>
    <source>
        <strain evidence="5 6">DSM 105137</strain>
    </source>
</reference>
<protein>
    <recommendedName>
        <fullName evidence="4">Ketoreductase domain-containing protein</fullName>
    </recommendedName>
</protein>
<dbReference type="SMART" id="SM00822">
    <property type="entry name" value="PKS_KR"/>
    <property type="match status" value="1"/>
</dbReference>
<dbReference type="PRINTS" id="PR00081">
    <property type="entry name" value="GDHRDH"/>
</dbReference>
<accession>A0A840E8V7</accession>
<gene>
    <name evidence="5" type="ORF">GGR28_003007</name>
</gene>
<dbReference type="SUPFAM" id="SSF51735">
    <property type="entry name" value="NAD(P)-binding Rossmann-fold domains"/>
    <property type="match status" value="1"/>
</dbReference>
<dbReference type="PROSITE" id="PS00061">
    <property type="entry name" value="ADH_SHORT"/>
    <property type="match status" value="1"/>
</dbReference>
<dbReference type="RefSeq" id="WP_183496613.1">
    <property type="nucleotide sequence ID" value="NZ_JACIFF010000008.1"/>
</dbReference>
<evidence type="ECO:0000313" key="6">
    <source>
        <dbReference type="Proteomes" id="UP000576209"/>
    </source>
</evidence>
<dbReference type="GO" id="GO:0016616">
    <property type="term" value="F:oxidoreductase activity, acting on the CH-OH group of donors, NAD or NADP as acceptor"/>
    <property type="evidence" value="ECO:0007669"/>
    <property type="project" value="UniProtKB-ARBA"/>
</dbReference>
<dbReference type="Gene3D" id="3.40.50.720">
    <property type="entry name" value="NAD(P)-binding Rossmann-like Domain"/>
    <property type="match status" value="1"/>
</dbReference>
<feature type="domain" description="Ketoreductase" evidence="4">
    <location>
        <begin position="6"/>
        <end position="192"/>
    </location>
</feature>
<name>A0A840E8V7_9BACT</name>